<dbReference type="InterPro" id="IPR029052">
    <property type="entry name" value="Metallo-depent_PP-like"/>
</dbReference>
<evidence type="ECO:0000259" key="2">
    <source>
        <dbReference type="Pfam" id="PF12850"/>
    </source>
</evidence>
<feature type="domain" description="Calcineurin-like phosphoesterase" evidence="2">
    <location>
        <begin position="3"/>
        <end position="207"/>
    </location>
</feature>
<dbReference type="CDD" id="cd00838">
    <property type="entry name" value="MPP_superfamily"/>
    <property type="match status" value="1"/>
</dbReference>
<dbReference type="InterPro" id="IPR011152">
    <property type="entry name" value="Pesterase_MJ0912"/>
</dbReference>
<dbReference type="Gene3D" id="3.60.21.10">
    <property type="match status" value="1"/>
</dbReference>
<evidence type="ECO:0000256" key="1">
    <source>
        <dbReference type="ARBA" id="ARBA00008950"/>
    </source>
</evidence>
<dbReference type="PANTHER" id="PTHR42850">
    <property type="entry name" value="METALLOPHOSPHOESTERASE"/>
    <property type="match status" value="1"/>
</dbReference>
<evidence type="ECO:0000313" key="3">
    <source>
        <dbReference type="EMBL" id="GAA4454118.1"/>
    </source>
</evidence>
<dbReference type="Pfam" id="PF12850">
    <property type="entry name" value="Metallophos_2"/>
    <property type="match status" value="1"/>
</dbReference>
<comment type="caution">
    <text evidence="3">The sequence shown here is derived from an EMBL/GenBank/DDBJ whole genome shotgun (WGS) entry which is preliminary data.</text>
</comment>
<gene>
    <name evidence="3" type="ORF">GCM10023156_26000</name>
</gene>
<dbReference type="SUPFAM" id="SSF56300">
    <property type="entry name" value="Metallo-dependent phosphatases"/>
    <property type="match status" value="1"/>
</dbReference>
<dbReference type="Proteomes" id="UP001500840">
    <property type="component" value="Unassembled WGS sequence"/>
</dbReference>
<dbReference type="InterPro" id="IPR050126">
    <property type="entry name" value="Ap4A_hydrolase"/>
</dbReference>
<keyword evidence="4" id="KW-1185">Reference proteome</keyword>
<sequence>MDAIITDIHGNLEALDAVLDAIGDSQSSRIICLGDLVCYGPDSIECVRRSSDWDIVILGDWDATLLAHDPSEWNSMMNRHIEYVRREFDISEDSDFLYSTIRSYHESHNESGIDFVHGTPRGKTDWVFPEDTYDSRKLNKIAERFENVCICGHAHLNGVYRQHDSTWEFVQPEPGICYDIGIADKTIVTVGSVGQPRDDDPRATFVTRDGNFVTFHRVAYDVETTVNKIRANPNIDDMYGDRLLHGR</sequence>
<evidence type="ECO:0000313" key="4">
    <source>
        <dbReference type="Proteomes" id="UP001500840"/>
    </source>
</evidence>
<dbReference type="PIRSF" id="PIRSF000883">
    <property type="entry name" value="Pesterase_MJ0912"/>
    <property type="match status" value="1"/>
</dbReference>
<proteinExistence type="inferred from homology"/>
<name>A0ABP8MSH1_9BACT</name>
<comment type="similarity">
    <text evidence="1">Belongs to the metallophosphoesterase superfamily. YfcE family.</text>
</comment>
<dbReference type="PANTHER" id="PTHR42850:SF2">
    <property type="entry name" value="BLL5683 PROTEIN"/>
    <property type="match status" value="1"/>
</dbReference>
<organism evidence="3 4">
    <name type="scientific">Novipirellula rosea</name>
    <dbReference type="NCBI Taxonomy" id="1031540"/>
    <lineage>
        <taxon>Bacteria</taxon>
        <taxon>Pseudomonadati</taxon>
        <taxon>Planctomycetota</taxon>
        <taxon>Planctomycetia</taxon>
        <taxon>Pirellulales</taxon>
        <taxon>Pirellulaceae</taxon>
        <taxon>Novipirellula</taxon>
    </lineage>
</organism>
<accession>A0ABP8MSH1</accession>
<dbReference type="InterPro" id="IPR024654">
    <property type="entry name" value="Calcineurin-like_PHP_lpxH"/>
</dbReference>
<reference evidence="4" key="1">
    <citation type="journal article" date="2019" name="Int. J. Syst. Evol. Microbiol.">
        <title>The Global Catalogue of Microorganisms (GCM) 10K type strain sequencing project: providing services to taxonomists for standard genome sequencing and annotation.</title>
        <authorList>
            <consortium name="The Broad Institute Genomics Platform"/>
            <consortium name="The Broad Institute Genome Sequencing Center for Infectious Disease"/>
            <person name="Wu L."/>
            <person name="Ma J."/>
        </authorList>
    </citation>
    <scope>NUCLEOTIDE SEQUENCE [LARGE SCALE GENOMIC DNA]</scope>
    <source>
        <strain evidence="4">JCM 17759</strain>
    </source>
</reference>
<dbReference type="RefSeq" id="WP_345322617.1">
    <property type="nucleotide sequence ID" value="NZ_BAABGA010000035.1"/>
</dbReference>
<dbReference type="EMBL" id="BAABGA010000035">
    <property type="protein sequence ID" value="GAA4454118.1"/>
    <property type="molecule type" value="Genomic_DNA"/>
</dbReference>
<protein>
    <submittedName>
        <fullName evidence="3">Metallophosphoesterase family protein</fullName>
    </submittedName>
</protein>